<evidence type="ECO:0000256" key="1">
    <source>
        <dbReference type="ARBA" id="ARBA00001933"/>
    </source>
</evidence>
<dbReference type="OrthoDB" id="9808002at2"/>
<dbReference type="InterPro" id="IPR000192">
    <property type="entry name" value="Aminotrans_V_dom"/>
</dbReference>
<proteinExistence type="predicted"/>
<dbReference type="RefSeq" id="WP_070371990.1">
    <property type="nucleotide sequence ID" value="NZ_LKEU01000036.1"/>
</dbReference>
<evidence type="ECO:0000313" key="6">
    <source>
        <dbReference type="Proteomes" id="UP000176244"/>
    </source>
</evidence>
<dbReference type="STRING" id="52694.ACWI_27190"/>
<dbReference type="GO" id="GO:0031071">
    <property type="term" value="F:cysteine desulfurase activity"/>
    <property type="evidence" value="ECO:0007669"/>
    <property type="project" value="UniProtKB-EC"/>
</dbReference>
<dbReference type="EC" id="2.8.1.7" evidence="5"/>
<dbReference type="PIRSF" id="PIRSF005572">
    <property type="entry name" value="NifS"/>
    <property type="match status" value="1"/>
</dbReference>
<keyword evidence="3" id="KW-0175">Coiled coil</keyword>
<name>A0A1F2PEK4_9FIRM</name>
<dbReference type="PANTHER" id="PTHR11601">
    <property type="entry name" value="CYSTEINE DESULFURYLASE FAMILY MEMBER"/>
    <property type="match status" value="1"/>
</dbReference>
<organism evidence="5 6">
    <name type="scientific">Acetobacterium wieringae</name>
    <dbReference type="NCBI Taxonomy" id="52694"/>
    <lineage>
        <taxon>Bacteria</taxon>
        <taxon>Bacillati</taxon>
        <taxon>Bacillota</taxon>
        <taxon>Clostridia</taxon>
        <taxon>Eubacteriales</taxon>
        <taxon>Eubacteriaceae</taxon>
        <taxon>Acetobacterium</taxon>
    </lineage>
</organism>
<dbReference type="InterPro" id="IPR016454">
    <property type="entry name" value="Cysteine_dSase"/>
</dbReference>
<dbReference type="InterPro" id="IPR015422">
    <property type="entry name" value="PyrdxlP-dep_Trfase_small"/>
</dbReference>
<feature type="coiled-coil region" evidence="3">
    <location>
        <begin position="244"/>
        <end position="271"/>
    </location>
</feature>
<protein>
    <submittedName>
        <fullName evidence="5">Cysteine desulfurase IscS</fullName>
        <ecNumber evidence="5">2.8.1.7</ecNumber>
    </submittedName>
</protein>
<dbReference type="PANTHER" id="PTHR11601:SF50">
    <property type="entry name" value="CYSTEINE DESULFURASE ISCS 2-RELATED"/>
    <property type="match status" value="1"/>
</dbReference>
<evidence type="ECO:0000256" key="3">
    <source>
        <dbReference type="SAM" id="Coils"/>
    </source>
</evidence>
<dbReference type="EMBL" id="LKEU01000036">
    <property type="protein sequence ID" value="OFV69830.1"/>
    <property type="molecule type" value="Genomic_DNA"/>
</dbReference>
<keyword evidence="5" id="KW-0808">Transferase</keyword>
<dbReference type="Gene3D" id="1.10.260.50">
    <property type="match status" value="1"/>
</dbReference>
<evidence type="ECO:0000313" key="5">
    <source>
        <dbReference type="EMBL" id="OFV69830.1"/>
    </source>
</evidence>
<reference evidence="5 6" key="1">
    <citation type="submission" date="2015-09" db="EMBL/GenBank/DDBJ databases">
        <title>Genome sequence of Acetobacterium wieringae DSM 1911.</title>
        <authorList>
            <person name="Poehlein A."/>
            <person name="Bengelsdorf F.R."/>
            <person name="Schiel-Bengelsdorf B."/>
            <person name="Duerre P."/>
            <person name="Daniel R."/>
        </authorList>
    </citation>
    <scope>NUCLEOTIDE SEQUENCE [LARGE SCALE GENOMIC DNA]</scope>
    <source>
        <strain evidence="5 6">DSM 1911</strain>
    </source>
</reference>
<keyword evidence="2" id="KW-0663">Pyridoxal phosphate</keyword>
<dbReference type="Gene3D" id="3.90.1150.10">
    <property type="entry name" value="Aspartate Aminotransferase, domain 1"/>
    <property type="match status" value="1"/>
</dbReference>
<dbReference type="Pfam" id="PF00266">
    <property type="entry name" value="Aminotran_5"/>
    <property type="match status" value="1"/>
</dbReference>
<sequence length="374" mass="40905">MIYLDYAADTPVDVQVLDLFCQINQVAFGNANGTHLSGKNAKQLIKQATIKIKNLLNCSTSEVIYTSGATEANNLALKGMARNYRENGRHLISTCLEHASVSGSLKQLQSIGYEIDLVSIRKDGTVDLDHLNELIREDTIMVSINYVDSELGICQPIPSIATIVAAYPNCFFHVDATQAVGKIPIHLDQIDLVTFSPHKFFGLNGMGVLLKSDSLILETQIHGGASTSYYRSGTPFTAGAGATALALELCLAELEERLAQVTEKNDWLKKQLSAYPLVSFNSTEHSIPHILNLSIKGVKAQVFQAALSDQEVCVSTKSACSTDNTPSRSVLTVTGSRDLARSSWRISLCHLTTDSELQEFMNIFDYCYTSLTKK</sequence>
<dbReference type="InterPro" id="IPR015421">
    <property type="entry name" value="PyrdxlP-dep_Trfase_major"/>
</dbReference>
<comment type="cofactor">
    <cofactor evidence="1">
        <name>pyridoxal 5'-phosphate</name>
        <dbReference type="ChEBI" id="CHEBI:597326"/>
    </cofactor>
</comment>
<gene>
    <name evidence="5" type="primary">iscS_4</name>
    <name evidence="5" type="ORF">ACWI_27190</name>
</gene>
<dbReference type="InterPro" id="IPR015424">
    <property type="entry name" value="PyrdxlP-dep_Trfase"/>
</dbReference>
<accession>A0A1F2PEK4</accession>
<evidence type="ECO:0000259" key="4">
    <source>
        <dbReference type="Pfam" id="PF00266"/>
    </source>
</evidence>
<dbReference type="SUPFAM" id="SSF53383">
    <property type="entry name" value="PLP-dependent transferases"/>
    <property type="match status" value="1"/>
</dbReference>
<dbReference type="Proteomes" id="UP000176244">
    <property type="component" value="Unassembled WGS sequence"/>
</dbReference>
<comment type="caution">
    <text evidence="5">The sequence shown here is derived from an EMBL/GenBank/DDBJ whole genome shotgun (WGS) entry which is preliminary data.</text>
</comment>
<dbReference type="AlphaFoldDB" id="A0A1F2PEK4"/>
<dbReference type="Gene3D" id="3.40.640.10">
    <property type="entry name" value="Type I PLP-dependent aspartate aminotransferase-like (Major domain)"/>
    <property type="match status" value="1"/>
</dbReference>
<feature type="domain" description="Aminotransferase class V" evidence="4">
    <location>
        <begin position="2"/>
        <end position="360"/>
    </location>
</feature>
<evidence type="ECO:0000256" key="2">
    <source>
        <dbReference type="ARBA" id="ARBA00022898"/>
    </source>
</evidence>